<evidence type="ECO:0000256" key="8">
    <source>
        <dbReference type="ARBA" id="ARBA00023242"/>
    </source>
</evidence>
<reference evidence="12" key="2">
    <citation type="journal article" date="2023" name="IMA Fungus">
        <title>Comparative genomic study of the Penicillium genus elucidates a diverse pangenome and 15 lateral gene transfer events.</title>
        <authorList>
            <person name="Petersen C."/>
            <person name="Sorensen T."/>
            <person name="Nielsen M.R."/>
            <person name="Sondergaard T.E."/>
            <person name="Sorensen J.L."/>
            <person name="Fitzpatrick D.A."/>
            <person name="Frisvad J.C."/>
            <person name="Nielsen K.L."/>
        </authorList>
    </citation>
    <scope>NUCLEOTIDE SEQUENCE</scope>
    <source>
        <strain evidence="12">IBT 34128</strain>
    </source>
</reference>
<dbReference type="OrthoDB" id="624345at2759"/>
<keyword evidence="7" id="KW-0804">Transcription</keyword>
<dbReference type="InterPro" id="IPR036236">
    <property type="entry name" value="Znf_C2H2_sf"/>
</dbReference>
<dbReference type="PROSITE" id="PS50157">
    <property type="entry name" value="ZINC_FINGER_C2H2_2"/>
    <property type="match status" value="2"/>
</dbReference>
<reference evidence="12" key="1">
    <citation type="submission" date="2022-11" db="EMBL/GenBank/DDBJ databases">
        <authorList>
            <person name="Petersen C."/>
        </authorList>
    </citation>
    <scope>NUCLEOTIDE SEQUENCE</scope>
    <source>
        <strain evidence="12">IBT 34128</strain>
    </source>
</reference>
<gene>
    <name evidence="12" type="ORF">NUU61_004924</name>
</gene>
<evidence type="ECO:0000256" key="4">
    <source>
        <dbReference type="ARBA" id="ARBA00022771"/>
    </source>
</evidence>
<protein>
    <recommendedName>
        <fullName evidence="11">C2H2-type domain-containing protein</fullName>
    </recommendedName>
</protein>
<feature type="domain" description="C2H2-type" evidence="11">
    <location>
        <begin position="132"/>
        <end position="159"/>
    </location>
</feature>
<dbReference type="GO" id="GO:0000981">
    <property type="term" value="F:DNA-binding transcription factor activity, RNA polymerase II-specific"/>
    <property type="evidence" value="ECO:0007669"/>
    <property type="project" value="TreeGrafter"/>
</dbReference>
<dbReference type="GeneID" id="81394674"/>
<keyword evidence="4 9" id="KW-0863">Zinc-finger</keyword>
<evidence type="ECO:0000256" key="9">
    <source>
        <dbReference type="PROSITE-ProRule" id="PRU00042"/>
    </source>
</evidence>
<evidence type="ECO:0000256" key="1">
    <source>
        <dbReference type="ARBA" id="ARBA00004123"/>
    </source>
</evidence>
<evidence type="ECO:0000256" key="7">
    <source>
        <dbReference type="ARBA" id="ARBA00023163"/>
    </source>
</evidence>
<comment type="caution">
    <text evidence="12">The sequence shown here is derived from an EMBL/GenBank/DDBJ whole genome shotgun (WGS) entry which is preliminary data.</text>
</comment>
<evidence type="ECO:0000256" key="3">
    <source>
        <dbReference type="ARBA" id="ARBA00022737"/>
    </source>
</evidence>
<feature type="region of interest" description="Disordered" evidence="10">
    <location>
        <begin position="399"/>
        <end position="639"/>
    </location>
</feature>
<evidence type="ECO:0000259" key="11">
    <source>
        <dbReference type="PROSITE" id="PS50157"/>
    </source>
</evidence>
<proteinExistence type="predicted"/>
<evidence type="ECO:0000256" key="2">
    <source>
        <dbReference type="ARBA" id="ARBA00022723"/>
    </source>
</evidence>
<dbReference type="FunFam" id="3.30.160.60:FF:000606">
    <property type="entry name" value="C2H2 transcription factor, putative"/>
    <property type="match status" value="1"/>
</dbReference>
<feature type="compositionally biased region" description="Polar residues" evidence="10">
    <location>
        <begin position="563"/>
        <end position="578"/>
    </location>
</feature>
<name>A0A9W9F8G7_9EURO</name>
<feature type="compositionally biased region" description="Polar residues" evidence="10">
    <location>
        <begin position="591"/>
        <end position="600"/>
    </location>
</feature>
<keyword evidence="13" id="KW-1185">Reference proteome</keyword>
<feature type="domain" description="C2H2-type" evidence="11">
    <location>
        <begin position="101"/>
        <end position="131"/>
    </location>
</feature>
<dbReference type="EMBL" id="JAPMSZ010000007">
    <property type="protein sequence ID" value="KAJ5095568.1"/>
    <property type="molecule type" value="Genomic_DNA"/>
</dbReference>
<evidence type="ECO:0000313" key="13">
    <source>
        <dbReference type="Proteomes" id="UP001141434"/>
    </source>
</evidence>
<dbReference type="FunFam" id="3.30.160.60:FF:000758">
    <property type="entry name" value="C2H2 transcription factor, putative"/>
    <property type="match status" value="1"/>
</dbReference>
<feature type="compositionally biased region" description="Polar residues" evidence="10">
    <location>
        <begin position="286"/>
        <end position="295"/>
    </location>
</feature>
<evidence type="ECO:0000256" key="10">
    <source>
        <dbReference type="SAM" id="MobiDB-lite"/>
    </source>
</evidence>
<comment type="subcellular location">
    <subcellularLocation>
        <location evidence="1">Nucleus</location>
    </subcellularLocation>
</comment>
<dbReference type="GO" id="GO:0008270">
    <property type="term" value="F:zinc ion binding"/>
    <property type="evidence" value="ECO:0007669"/>
    <property type="project" value="UniProtKB-KW"/>
</dbReference>
<evidence type="ECO:0000256" key="6">
    <source>
        <dbReference type="ARBA" id="ARBA00023015"/>
    </source>
</evidence>
<dbReference type="AlphaFoldDB" id="A0A9W9F8G7"/>
<keyword evidence="2" id="KW-0479">Metal-binding</keyword>
<feature type="compositionally biased region" description="Basic and acidic residues" evidence="10">
    <location>
        <begin position="67"/>
        <end position="85"/>
    </location>
</feature>
<dbReference type="RefSeq" id="XP_056511119.1">
    <property type="nucleotide sequence ID" value="XM_056655506.1"/>
</dbReference>
<keyword evidence="6" id="KW-0805">Transcription regulation</keyword>
<dbReference type="PANTHER" id="PTHR19818:SF139">
    <property type="entry name" value="PAIR-RULE PROTEIN ODD-PAIRED"/>
    <property type="match status" value="1"/>
</dbReference>
<feature type="compositionally biased region" description="Basic and acidic residues" evidence="10">
    <location>
        <begin position="41"/>
        <end position="53"/>
    </location>
</feature>
<organism evidence="12 13">
    <name type="scientific">Penicillium alfredii</name>
    <dbReference type="NCBI Taxonomy" id="1506179"/>
    <lineage>
        <taxon>Eukaryota</taxon>
        <taxon>Fungi</taxon>
        <taxon>Dikarya</taxon>
        <taxon>Ascomycota</taxon>
        <taxon>Pezizomycotina</taxon>
        <taxon>Eurotiomycetes</taxon>
        <taxon>Eurotiomycetidae</taxon>
        <taxon>Eurotiales</taxon>
        <taxon>Aspergillaceae</taxon>
        <taxon>Penicillium</taxon>
    </lineage>
</organism>
<dbReference type="GO" id="GO:0045944">
    <property type="term" value="P:positive regulation of transcription by RNA polymerase II"/>
    <property type="evidence" value="ECO:0007669"/>
    <property type="project" value="UniProtKB-ARBA"/>
</dbReference>
<feature type="region of interest" description="Disordered" evidence="10">
    <location>
        <begin position="160"/>
        <end position="296"/>
    </location>
</feature>
<feature type="compositionally biased region" description="Low complexity" evidence="10">
    <location>
        <begin position="206"/>
        <end position="218"/>
    </location>
</feature>
<dbReference type="GO" id="GO:0005634">
    <property type="term" value="C:nucleus"/>
    <property type="evidence" value="ECO:0007669"/>
    <property type="project" value="UniProtKB-SubCell"/>
</dbReference>
<dbReference type="InterPro" id="IPR013087">
    <property type="entry name" value="Znf_C2H2_type"/>
</dbReference>
<keyword evidence="5" id="KW-0862">Zinc</keyword>
<dbReference type="Gene3D" id="3.30.160.60">
    <property type="entry name" value="Classic Zinc Finger"/>
    <property type="match status" value="2"/>
</dbReference>
<keyword evidence="3" id="KW-0677">Repeat</keyword>
<dbReference type="SUPFAM" id="SSF57667">
    <property type="entry name" value="beta-beta-alpha zinc fingers"/>
    <property type="match status" value="1"/>
</dbReference>
<dbReference type="GO" id="GO:0051701">
    <property type="term" value="P:biological process involved in interaction with host"/>
    <property type="evidence" value="ECO:0007669"/>
    <property type="project" value="UniProtKB-ARBA"/>
</dbReference>
<feature type="compositionally biased region" description="Polar residues" evidence="10">
    <location>
        <begin position="513"/>
        <end position="532"/>
    </location>
</feature>
<accession>A0A9W9F8G7</accession>
<dbReference type="GO" id="GO:0000978">
    <property type="term" value="F:RNA polymerase II cis-regulatory region sequence-specific DNA binding"/>
    <property type="evidence" value="ECO:0007669"/>
    <property type="project" value="TreeGrafter"/>
</dbReference>
<feature type="compositionally biased region" description="Basic and acidic residues" evidence="10">
    <location>
        <begin position="613"/>
        <end position="626"/>
    </location>
</feature>
<dbReference type="PANTHER" id="PTHR19818">
    <property type="entry name" value="ZINC FINGER PROTEIN ZIC AND GLI"/>
    <property type="match status" value="1"/>
</dbReference>
<evidence type="ECO:0000313" key="12">
    <source>
        <dbReference type="EMBL" id="KAJ5095568.1"/>
    </source>
</evidence>
<sequence>MAAFLPVNNSATTEDHPMDGAATPRAHPNGVPVTSEGSSTTEHRPEPGSERPSRVSARARTPSASDDPMHGDSEGEQEGSDHDTEPGSNAPPSKKKKGQRFFCTDFPPCNLSFTRSEHLARHIRKHTGERPFQCHCSRRFSRLDNLRQHAQTVHVNEDIPGDSLAATGTRFQRQVRTDRVRPPGRARAGTGGSQGGHSRGHSRNLSASSIASTTSTFSQPQEFRRRPPPLIMANDPTARARLPIDPMGEPPSTPPGQIRGMPGPSVAGSPYTPSTVFSAGPGGSPQYASPMSSASHGFWEGKTAARRLSVPTSTNPFLAQHGHAYPPVYGNPPAGAPYHNTSGVFASPTSTHYSVSRDEGNLTAAEAEMRRRTWHPSSYNTLARPATSGLNHYHTPDTIPPSFGGSGSTEQPPRLPGIESFDKVVSRPLTPPTRKSSPMQIDNHHRPLPPPNHGFGSGFIYSQPAVRPPPPVSGPGHRRGHVSWDMSLHTNLTGLDIRDRRSSRDASQWSQQTIAELQNVSSRPSSSYQPTFGPTAEKSPEQQHRGHAHSNSSGSRPARTSPEDSSSSEGVNTPSTASVEYHPAIVHSSGYVESNDTSLPSDRPPSICGRRPSRSDGDRAHADQEPRSGVFPDSSARNSGMGRLEALVAVATSENKGAAKLFL</sequence>
<dbReference type="InterPro" id="IPR050329">
    <property type="entry name" value="GLI_C2H2-zinc-finger"/>
</dbReference>
<dbReference type="Proteomes" id="UP001141434">
    <property type="component" value="Unassembled WGS sequence"/>
</dbReference>
<keyword evidence="8" id="KW-0539">Nucleus</keyword>
<evidence type="ECO:0000256" key="5">
    <source>
        <dbReference type="ARBA" id="ARBA00022833"/>
    </source>
</evidence>
<feature type="region of interest" description="Disordered" evidence="10">
    <location>
        <begin position="1"/>
        <end position="100"/>
    </location>
</feature>